<evidence type="ECO:0000313" key="2">
    <source>
        <dbReference type="Proteomes" id="UP000186110"/>
    </source>
</evidence>
<dbReference type="InterPro" id="IPR014991">
    <property type="entry name" value="DUF1840"/>
</dbReference>
<evidence type="ECO:0000313" key="1">
    <source>
        <dbReference type="EMBL" id="APW44206.1"/>
    </source>
</evidence>
<dbReference type="eggNOG" id="ENOG5032ZX9">
    <property type="taxonomic scope" value="Bacteria"/>
</dbReference>
<dbReference type="EMBL" id="CP019239">
    <property type="protein sequence ID" value="APW44206.1"/>
    <property type="molecule type" value="Genomic_DNA"/>
</dbReference>
<dbReference type="Proteomes" id="UP000186110">
    <property type="component" value="Chromosome"/>
</dbReference>
<organism evidence="1 2">
    <name type="scientific">Rhodoferax saidenbachensis</name>
    <dbReference type="NCBI Taxonomy" id="1484693"/>
    <lineage>
        <taxon>Bacteria</taxon>
        <taxon>Pseudomonadati</taxon>
        <taxon>Pseudomonadota</taxon>
        <taxon>Betaproteobacteria</taxon>
        <taxon>Burkholderiales</taxon>
        <taxon>Comamonadaceae</taxon>
        <taxon>Rhodoferax</taxon>
    </lineage>
</organism>
<dbReference type="STRING" id="1484693.RS694_17840"/>
<name>A0A1P8KE13_9BURK</name>
<sequence>MYKFKSRAASDLIMLEPNGRQILKIIGKDDAASVDKGILLPAQMPQAILALEAAVVQEEKMREQAAEEARARGETPARIEGISLRQRAVPFIEMLRRSHKADKEIVWGV</sequence>
<evidence type="ECO:0008006" key="3">
    <source>
        <dbReference type="Google" id="ProtNLM"/>
    </source>
</evidence>
<dbReference type="Pfam" id="PF08895">
    <property type="entry name" value="DUF1840"/>
    <property type="match status" value="1"/>
</dbReference>
<reference evidence="1 2" key="1">
    <citation type="submission" date="2017-01" db="EMBL/GenBank/DDBJ databases">
        <authorList>
            <person name="Mah S.A."/>
            <person name="Swanson W.J."/>
            <person name="Moy G.W."/>
            <person name="Vacquier V.D."/>
        </authorList>
    </citation>
    <scope>NUCLEOTIDE SEQUENCE [LARGE SCALE GENOMIC DNA]</scope>
    <source>
        <strain evidence="1 2">DSM 22694</strain>
    </source>
</reference>
<keyword evidence="2" id="KW-1185">Reference proteome</keyword>
<proteinExistence type="predicted"/>
<dbReference type="RefSeq" id="WP_029705300.1">
    <property type="nucleotide sequence ID" value="NZ_CP019239.1"/>
</dbReference>
<accession>A0A1P8KE13</accession>
<dbReference type="AlphaFoldDB" id="A0A1P8KE13"/>
<gene>
    <name evidence="1" type="ORF">RS694_17840</name>
</gene>
<dbReference type="KEGG" id="rsb:RS694_17840"/>
<protein>
    <recommendedName>
        <fullName evidence="3">DUF1840 domain-containing protein</fullName>
    </recommendedName>
</protein>